<feature type="domain" description="ABC transporter" evidence="9">
    <location>
        <begin position="256"/>
        <end position="500"/>
    </location>
</feature>
<dbReference type="GO" id="GO:0016887">
    <property type="term" value="F:ATP hydrolysis activity"/>
    <property type="evidence" value="ECO:0007669"/>
    <property type="project" value="InterPro"/>
</dbReference>
<keyword evidence="10" id="KW-0762">Sugar transport</keyword>
<name>A0A841GLK3_9BACT</name>
<keyword evidence="2" id="KW-0813">Transport</keyword>
<keyword evidence="4" id="KW-0677">Repeat</keyword>
<dbReference type="EMBL" id="JACHEX010000005">
    <property type="protein sequence ID" value="MBB6063277.1"/>
    <property type="molecule type" value="Genomic_DNA"/>
</dbReference>
<dbReference type="SUPFAM" id="SSF52540">
    <property type="entry name" value="P-loop containing nucleoside triphosphate hydrolases"/>
    <property type="match status" value="2"/>
</dbReference>
<dbReference type="SMART" id="SM00382">
    <property type="entry name" value="AAA"/>
    <property type="match status" value="2"/>
</dbReference>
<evidence type="ECO:0000256" key="7">
    <source>
        <dbReference type="ARBA" id="ARBA00022967"/>
    </source>
</evidence>
<proteinExistence type="predicted"/>
<evidence type="ECO:0000256" key="6">
    <source>
        <dbReference type="ARBA" id="ARBA00022840"/>
    </source>
</evidence>
<dbReference type="PROSITE" id="PS00211">
    <property type="entry name" value="ABC_TRANSPORTER_1"/>
    <property type="match status" value="1"/>
</dbReference>
<dbReference type="CDD" id="cd03216">
    <property type="entry name" value="ABC_Carb_Monos_I"/>
    <property type="match status" value="1"/>
</dbReference>
<dbReference type="Gene3D" id="3.40.50.300">
    <property type="entry name" value="P-loop containing nucleotide triphosphate hydrolases"/>
    <property type="match status" value="2"/>
</dbReference>
<evidence type="ECO:0000256" key="1">
    <source>
        <dbReference type="ARBA" id="ARBA00004202"/>
    </source>
</evidence>
<keyword evidence="8" id="KW-0472">Membrane</keyword>
<dbReference type="GO" id="GO:0005524">
    <property type="term" value="F:ATP binding"/>
    <property type="evidence" value="ECO:0007669"/>
    <property type="project" value="UniProtKB-KW"/>
</dbReference>
<sequence length="507" mass="57230">MYAVEMVNIVKKFPGVLANDHVTIRIKKGEIHAIVGENGAGKSTLMNQLYGLYHPDEGDILINGQKVTIKGPKDAIKNGIGMVHQHFMLVDTLTVAENIVLGSEPVKGLNFDIKEARKQVKELSEKYGLFVDVDAKIEDIPVGMQQRVEILKTLYRGANIIILDEPTAVLTPQEVEELFEIMRKLKSDEKTILFISHKLHEVMEISDRITVMRLGKVTGELETSKTNPKEIARHMVGRDVVLRVEKAPHKSKEKVFEIKDLVVKDNRGLVAVNKVSFDIRKGEIVGIAGVAGNGQTELVEAITGLRKIEDGKIYFEGKDVTHFTPKQLRELGLAHIPEDRLKHGLIEEFEAYYNVILGQHYKPPFSNGTFLNHKEIFEYTKNIMEEFDVRPRRIQHLGGNFSGGNQQKLVVGREIRMNPKFLVVAQPTRGLDVGAIEFIHKQILKMREMDVGILLISMELEEIFSLSDRIIVMYEGEIMGEVKPEETTVEEVGLMMTGQRLVEARRG</sequence>
<accession>A0A841GLK3</accession>
<keyword evidence="6 10" id="KW-0067">ATP-binding</keyword>
<dbReference type="InterPro" id="IPR003593">
    <property type="entry name" value="AAA+_ATPase"/>
</dbReference>
<organism evidence="10 11">
    <name type="scientific">Thermosipho japonicus</name>
    <dbReference type="NCBI Taxonomy" id="90323"/>
    <lineage>
        <taxon>Bacteria</taxon>
        <taxon>Thermotogati</taxon>
        <taxon>Thermotogota</taxon>
        <taxon>Thermotogae</taxon>
        <taxon>Thermotogales</taxon>
        <taxon>Fervidobacteriaceae</taxon>
        <taxon>Thermosipho</taxon>
    </lineage>
</organism>
<dbReference type="PANTHER" id="PTHR43790">
    <property type="entry name" value="CARBOHYDRATE TRANSPORT ATP-BINDING PROTEIN MG119-RELATED"/>
    <property type="match status" value="1"/>
</dbReference>
<evidence type="ECO:0000256" key="2">
    <source>
        <dbReference type="ARBA" id="ARBA00022448"/>
    </source>
</evidence>
<dbReference type="Pfam" id="PF00005">
    <property type="entry name" value="ABC_tran"/>
    <property type="match status" value="2"/>
</dbReference>
<evidence type="ECO:0000256" key="5">
    <source>
        <dbReference type="ARBA" id="ARBA00022741"/>
    </source>
</evidence>
<dbReference type="Proteomes" id="UP000555828">
    <property type="component" value="Unassembled WGS sequence"/>
</dbReference>
<dbReference type="InterPro" id="IPR050107">
    <property type="entry name" value="ABC_carbohydrate_import_ATPase"/>
</dbReference>
<dbReference type="FunFam" id="3.40.50.300:FF:000127">
    <property type="entry name" value="Ribose import ATP-binding protein RbsA"/>
    <property type="match status" value="1"/>
</dbReference>
<feature type="domain" description="ABC transporter" evidence="9">
    <location>
        <begin position="4"/>
        <end position="239"/>
    </location>
</feature>
<reference evidence="10 11" key="1">
    <citation type="submission" date="2020-08" db="EMBL/GenBank/DDBJ databases">
        <title>Genomic Encyclopedia of Type Strains, Phase IV (KMG-IV): sequencing the most valuable type-strain genomes for metagenomic binning, comparative biology and taxonomic classification.</title>
        <authorList>
            <person name="Goeker M."/>
        </authorList>
    </citation>
    <scope>NUCLEOTIDE SEQUENCE [LARGE SCALE GENOMIC DNA]</scope>
    <source>
        <strain evidence="10 11">DSM 13481</strain>
    </source>
</reference>
<evidence type="ECO:0000256" key="3">
    <source>
        <dbReference type="ARBA" id="ARBA00022475"/>
    </source>
</evidence>
<dbReference type="InterPro" id="IPR027417">
    <property type="entry name" value="P-loop_NTPase"/>
</dbReference>
<comment type="subcellular location">
    <subcellularLocation>
        <location evidence="1">Cell membrane</location>
        <topology evidence="1">Peripheral membrane protein</topology>
    </subcellularLocation>
</comment>
<dbReference type="PANTHER" id="PTHR43790:SF4">
    <property type="entry name" value="GUANOSINE IMPORT ATP-BINDING PROTEIN NUPO"/>
    <property type="match status" value="1"/>
</dbReference>
<comment type="caution">
    <text evidence="10">The sequence shown here is derived from an EMBL/GenBank/DDBJ whole genome shotgun (WGS) entry which is preliminary data.</text>
</comment>
<dbReference type="AlphaFoldDB" id="A0A841GLK3"/>
<evidence type="ECO:0000256" key="4">
    <source>
        <dbReference type="ARBA" id="ARBA00022737"/>
    </source>
</evidence>
<evidence type="ECO:0000313" key="11">
    <source>
        <dbReference type="Proteomes" id="UP000555828"/>
    </source>
</evidence>
<evidence type="ECO:0000256" key="8">
    <source>
        <dbReference type="ARBA" id="ARBA00023136"/>
    </source>
</evidence>
<dbReference type="CDD" id="cd03215">
    <property type="entry name" value="ABC_Carb_Monos_II"/>
    <property type="match status" value="1"/>
</dbReference>
<keyword evidence="3" id="KW-1003">Cell membrane</keyword>
<dbReference type="PROSITE" id="PS50893">
    <property type="entry name" value="ABC_TRANSPORTER_2"/>
    <property type="match status" value="2"/>
</dbReference>
<keyword evidence="5" id="KW-0547">Nucleotide-binding</keyword>
<dbReference type="InterPro" id="IPR003439">
    <property type="entry name" value="ABC_transporter-like_ATP-bd"/>
</dbReference>
<protein>
    <submittedName>
        <fullName evidence="10">Simple sugar transport system ATP-binding protein</fullName>
    </submittedName>
</protein>
<evidence type="ECO:0000313" key="10">
    <source>
        <dbReference type="EMBL" id="MBB6063277.1"/>
    </source>
</evidence>
<keyword evidence="11" id="KW-1185">Reference proteome</keyword>
<dbReference type="GO" id="GO:0005886">
    <property type="term" value="C:plasma membrane"/>
    <property type="evidence" value="ECO:0007669"/>
    <property type="project" value="UniProtKB-SubCell"/>
</dbReference>
<dbReference type="InterPro" id="IPR017871">
    <property type="entry name" value="ABC_transporter-like_CS"/>
</dbReference>
<evidence type="ECO:0000259" key="9">
    <source>
        <dbReference type="PROSITE" id="PS50893"/>
    </source>
</evidence>
<gene>
    <name evidence="10" type="ORF">HNP65_001741</name>
</gene>
<keyword evidence="7" id="KW-1278">Translocase</keyword>